<evidence type="ECO:0000256" key="4">
    <source>
        <dbReference type="ARBA" id="ARBA00022827"/>
    </source>
</evidence>
<dbReference type="PANTHER" id="PTHR11748">
    <property type="entry name" value="D-LACTATE DEHYDROGENASE"/>
    <property type="match status" value="1"/>
</dbReference>
<dbReference type="EMBL" id="LSGP01000026">
    <property type="protein sequence ID" value="KYZ75039.1"/>
    <property type="molecule type" value="Genomic_DNA"/>
</dbReference>
<evidence type="ECO:0000256" key="7">
    <source>
        <dbReference type="ARBA" id="ARBA00038897"/>
    </source>
</evidence>
<dbReference type="InterPro" id="IPR016169">
    <property type="entry name" value="FAD-bd_PCMH_sub2"/>
</dbReference>
<sequence length="470" mass="50311">MDKSHLQQLVTIAGEKSILTAKSDILCYSYDSSLESQLQQYLPSAVFIPDKAEAIPPVMSFCHQHAIPVIPRGAGTGQAGGAVAKYGGLIIDLSRLNRIIEIDTDNLQVIVEPGVVHADLNQALAPLGFSFPPDPGSTKMATIAGMISYNASGMRAMKYGTTREYVLGLDVVLSDGREIRTGGVACRSLKTVSGYDLTKLFVGAEGTLGIITRARLKIMPLPEKKGIAIAAFNQLGDAGRAVVEVFRNKIVPSAIEILDKSAIKAACLYKPSIKLPTDVAAVLFFEVDGPAAAVSYQAQRVAEICAPIAAHVEWTDAPEQVKVLWEARGVVGAASGRVRPGATRVYIGEDICVPITNVGAALEGIQRIGEKYDTIIVTYGHVADGNFHSAPVIDLESEEEIRRVRLVANEIHELALMLNGTVTGEHGVGLVRDQYMEREHGAALEVMRTIKNALDPKNILNPGKMALGGR</sequence>
<dbReference type="OrthoDB" id="9767256at2"/>
<dbReference type="Pfam" id="PF02913">
    <property type="entry name" value="FAD-oxidase_C"/>
    <property type="match status" value="1"/>
</dbReference>
<dbReference type="GO" id="GO:0071949">
    <property type="term" value="F:FAD binding"/>
    <property type="evidence" value="ECO:0007669"/>
    <property type="project" value="InterPro"/>
</dbReference>
<comment type="similarity">
    <text evidence="2">Belongs to the FAD-binding oxidoreductase/transferase type 4 family.</text>
</comment>
<evidence type="ECO:0000256" key="6">
    <source>
        <dbReference type="ARBA" id="ARBA00023002"/>
    </source>
</evidence>
<keyword evidence="3" id="KW-0285">Flavoprotein</keyword>
<dbReference type="Proteomes" id="UP000076268">
    <property type="component" value="Unassembled WGS sequence"/>
</dbReference>
<dbReference type="SUPFAM" id="SSF55103">
    <property type="entry name" value="FAD-linked oxidases, C-terminal domain"/>
    <property type="match status" value="1"/>
</dbReference>
<keyword evidence="4" id="KW-0274">FAD</keyword>
<accession>A0A154BM37</accession>
<dbReference type="FunFam" id="1.10.45.10:FF:000001">
    <property type="entry name" value="D-lactate dehydrogenase mitochondrial"/>
    <property type="match status" value="1"/>
</dbReference>
<dbReference type="InterPro" id="IPR016164">
    <property type="entry name" value="FAD-linked_Oxase-like_C"/>
</dbReference>
<reference evidence="9 10" key="1">
    <citation type="submission" date="2016-02" db="EMBL/GenBank/DDBJ databases">
        <title>Anaerosporomusa subterraneum gen. nov., sp. nov., a spore-forming obligate anaerobe isolated from saprolite.</title>
        <authorList>
            <person name="Choi J.K."/>
            <person name="Shah M."/>
            <person name="Yee N."/>
        </authorList>
    </citation>
    <scope>NUCLEOTIDE SEQUENCE [LARGE SCALE GENOMIC DNA]</scope>
    <source>
        <strain evidence="9 10">RU4</strain>
    </source>
</reference>
<gene>
    <name evidence="9" type="ORF">AXX12_15800</name>
</gene>
<evidence type="ECO:0000313" key="10">
    <source>
        <dbReference type="Proteomes" id="UP000076268"/>
    </source>
</evidence>
<dbReference type="FunFam" id="3.30.70.2740:FF:000001">
    <property type="entry name" value="D-lactate dehydrogenase mitochondrial"/>
    <property type="match status" value="1"/>
</dbReference>
<evidence type="ECO:0000256" key="5">
    <source>
        <dbReference type="ARBA" id="ARBA00022946"/>
    </source>
</evidence>
<evidence type="ECO:0000256" key="2">
    <source>
        <dbReference type="ARBA" id="ARBA00008000"/>
    </source>
</evidence>
<dbReference type="Pfam" id="PF01565">
    <property type="entry name" value="FAD_binding_4"/>
    <property type="match status" value="1"/>
</dbReference>
<evidence type="ECO:0000259" key="8">
    <source>
        <dbReference type="PROSITE" id="PS51387"/>
    </source>
</evidence>
<dbReference type="Gene3D" id="3.30.465.10">
    <property type="match status" value="1"/>
</dbReference>
<dbReference type="GO" id="GO:1903457">
    <property type="term" value="P:lactate catabolic process"/>
    <property type="evidence" value="ECO:0007669"/>
    <property type="project" value="TreeGrafter"/>
</dbReference>
<proteinExistence type="inferred from homology"/>
<keyword evidence="10" id="KW-1185">Reference proteome</keyword>
<protein>
    <recommendedName>
        <fullName evidence="7">D-lactate dehydrogenase (cytochrome)</fullName>
        <ecNumber evidence="7">1.1.2.4</ecNumber>
    </recommendedName>
</protein>
<feature type="domain" description="FAD-binding PCMH-type" evidence="8">
    <location>
        <begin position="39"/>
        <end position="221"/>
    </location>
</feature>
<dbReference type="PANTHER" id="PTHR11748:SF111">
    <property type="entry name" value="D-LACTATE DEHYDROGENASE, MITOCHONDRIAL-RELATED"/>
    <property type="match status" value="1"/>
</dbReference>
<dbReference type="GO" id="GO:0008720">
    <property type="term" value="F:D-lactate dehydrogenase (NAD+) activity"/>
    <property type="evidence" value="ECO:0007669"/>
    <property type="project" value="TreeGrafter"/>
</dbReference>
<dbReference type="PROSITE" id="PS51387">
    <property type="entry name" value="FAD_PCMH"/>
    <property type="match status" value="1"/>
</dbReference>
<dbReference type="EC" id="1.1.2.4" evidence="7"/>
<evidence type="ECO:0000256" key="3">
    <source>
        <dbReference type="ARBA" id="ARBA00022630"/>
    </source>
</evidence>
<name>A0A154BM37_ANASB</name>
<dbReference type="Gene3D" id="1.10.45.10">
    <property type="entry name" value="Vanillyl-alcohol Oxidase, Chain A, domain 4"/>
    <property type="match status" value="1"/>
</dbReference>
<dbReference type="SUPFAM" id="SSF56176">
    <property type="entry name" value="FAD-binding/transporter-associated domain-like"/>
    <property type="match status" value="1"/>
</dbReference>
<dbReference type="RefSeq" id="WP_066245629.1">
    <property type="nucleotide sequence ID" value="NZ_LSGP01000026.1"/>
</dbReference>
<dbReference type="AlphaFoldDB" id="A0A154BM37"/>
<keyword evidence="6" id="KW-0560">Oxidoreductase</keyword>
<evidence type="ECO:0000256" key="1">
    <source>
        <dbReference type="ARBA" id="ARBA00001974"/>
    </source>
</evidence>
<evidence type="ECO:0000313" key="9">
    <source>
        <dbReference type="EMBL" id="KYZ75039.1"/>
    </source>
</evidence>
<comment type="cofactor">
    <cofactor evidence="1">
        <name>FAD</name>
        <dbReference type="ChEBI" id="CHEBI:57692"/>
    </cofactor>
</comment>
<dbReference type="InterPro" id="IPR016166">
    <property type="entry name" value="FAD-bd_PCMH"/>
</dbReference>
<dbReference type="Gene3D" id="3.30.70.2740">
    <property type="match status" value="1"/>
</dbReference>
<dbReference type="InterPro" id="IPR016171">
    <property type="entry name" value="Vanillyl_alc_oxidase_C-sub2"/>
</dbReference>
<dbReference type="InterPro" id="IPR004113">
    <property type="entry name" value="FAD-bd_oxidored_4_C"/>
</dbReference>
<dbReference type="STRING" id="1794912.AXX12_15800"/>
<dbReference type="GO" id="GO:0004458">
    <property type="term" value="F:D-lactate dehydrogenase (cytochrome) activity"/>
    <property type="evidence" value="ECO:0007669"/>
    <property type="project" value="UniProtKB-EC"/>
</dbReference>
<comment type="caution">
    <text evidence="9">The sequence shown here is derived from an EMBL/GenBank/DDBJ whole genome shotgun (WGS) entry which is preliminary data.</text>
</comment>
<keyword evidence="5" id="KW-0809">Transit peptide</keyword>
<dbReference type="InterPro" id="IPR006094">
    <property type="entry name" value="Oxid_FAD_bind_N"/>
</dbReference>
<organism evidence="9 10">
    <name type="scientific">Anaerosporomusa subterranea</name>
    <dbReference type="NCBI Taxonomy" id="1794912"/>
    <lineage>
        <taxon>Bacteria</taxon>
        <taxon>Bacillati</taxon>
        <taxon>Bacillota</taxon>
        <taxon>Negativicutes</taxon>
        <taxon>Acetonemataceae</taxon>
        <taxon>Anaerosporomusa</taxon>
    </lineage>
</organism>
<dbReference type="InterPro" id="IPR036318">
    <property type="entry name" value="FAD-bd_PCMH-like_sf"/>
</dbReference>